<name>A0A0F3IR86_9PROT</name>
<organism evidence="1 2">
    <name type="scientific">Elstera litoralis</name>
    <dbReference type="NCBI Taxonomy" id="552518"/>
    <lineage>
        <taxon>Bacteria</taxon>
        <taxon>Pseudomonadati</taxon>
        <taxon>Pseudomonadota</taxon>
        <taxon>Alphaproteobacteria</taxon>
        <taxon>Rhodospirillales</taxon>
        <taxon>Rhodospirillaceae</taxon>
        <taxon>Elstera</taxon>
    </lineage>
</organism>
<comment type="caution">
    <text evidence="1">The sequence shown here is derived from an EMBL/GenBank/DDBJ whole genome shotgun (WGS) entry which is preliminary data.</text>
</comment>
<protein>
    <recommendedName>
        <fullName evidence="3">Phage tail tape measure protein domain-containing protein</fullName>
    </recommendedName>
</protein>
<dbReference type="Proteomes" id="UP000033774">
    <property type="component" value="Unassembled WGS sequence"/>
</dbReference>
<sequence length="377" mass="40752">MNRGLFFNFSHVPEVFMATVIPEIDLFSQALRRATRDVEAFQQTLAQTPAASARAALTAEPEGGKIEPAVFRPPAAAGQAGAMVLDAKGAGAIEIIQDIWGAAKEFYATMDAWAKSTAKYQAEVEKLQHQMGASATQAGKFGQGMLERSQALLQSPSTLVDVFGKVGTLDLDKGVDKGDLAKRTNAQEVTNAIAQIAYVRGIPAGDLADVVTPLLRPVQENMAEVRVRLAQFYNVTNDAPLPEAMMKSSFAPVVNRLEQFGVAPEQSIGSAASLLEIAKLRASDPAQAVKATEELFAQFNDADVRKSFQEKGVDIAALRQQAKTLNQDPLQLIAEAIQKGQFNLKDLDFDLKSIMKEKQSAVLLSDLVKQKDDYVKG</sequence>
<feature type="non-terminal residue" evidence="1">
    <location>
        <position position="377"/>
    </location>
</feature>
<evidence type="ECO:0000313" key="2">
    <source>
        <dbReference type="Proteomes" id="UP000033774"/>
    </source>
</evidence>
<evidence type="ECO:0008006" key="3">
    <source>
        <dbReference type="Google" id="ProtNLM"/>
    </source>
</evidence>
<accession>A0A0F3IR86</accession>
<reference evidence="1 2" key="1">
    <citation type="submission" date="2015-03" db="EMBL/GenBank/DDBJ databases">
        <title>Draft genome sequence of Elstera litoralis.</title>
        <authorList>
            <person name="Rahalkar M.C."/>
            <person name="Dhakephalkar P.K."/>
            <person name="Pore S.D."/>
            <person name="Arora P."/>
            <person name="Kapse N.G."/>
            <person name="Pandit P.S."/>
        </authorList>
    </citation>
    <scope>NUCLEOTIDE SEQUENCE [LARGE SCALE GENOMIC DNA]</scope>
    <source>
        <strain evidence="1 2">Dia-1</strain>
    </source>
</reference>
<keyword evidence="2" id="KW-1185">Reference proteome</keyword>
<dbReference type="AlphaFoldDB" id="A0A0F3IR86"/>
<dbReference type="EMBL" id="LAJY01000354">
    <property type="protein sequence ID" value="KJV09132.1"/>
    <property type="molecule type" value="Genomic_DNA"/>
</dbReference>
<gene>
    <name evidence="1" type="ORF">VZ95_13455</name>
</gene>
<proteinExistence type="predicted"/>
<evidence type="ECO:0000313" key="1">
    <source>
        <dbReference type="EMBL" id="KJV09132.1"/>
    </source>
</evidence>